<dbReference type="Gene3D" id="3.40.50.12780">
    <property type="entry name" value="N-terminal domain of ligase-like"/>
    <property type="match status" value="1"/>
</dbReference>
<dbReference type="InterPro" id="IPR000873">
    <property type="entry name" value="AMP-dep_synth/lig_dom"/>
</dbReference>
<feature type="domain" description="AMP-dependent synthetase/ligase" evidence="1">
    <location>
        <begin position="18"/>
        <end position="350"/>
    </location>
</feature>
<dbReference type="Pfam" id="PF00501">
    <property type="entry name" value="AMP-binding"/>
    <property type="match status" value="1"/>
</dbReference>
<evidence type="ECO:0000259" key="1">
    <source>
        <dbReference type="Pfam" id="PF00501"/>
    </source>
</evidence>
<gene>
    <name evidence="2" type="ORF">FHU36_008018</name>
</gene>
<dbReference type="AlphaFoldDB" id="A0A7X0CC58"/>
<dbReference type="InterPro" id="IPR042099">
    <property type="entry name" value="ANL_N_sf"/>
</dbReference>
<dbReference type="EMBL" id="JACHJB010000004">
    <property type="protein sequence ID" value="MBB6351435.1"/>
    <property type="molecule type" value="Genomic_DNA"/>
</dbReference>
<comment type="caution">
    <text evidence="2">The sequence shown here is derived from an EMBL/GenBank/DDBJ whole genome shotgun (WGS) entry which is preliminary data.</text>
</comment>
<dbReference type="GO" id="GO:0044550">
    <property type="term" value="P:secondary metabolite biosynthetic process"/>
    <property type="evidence" value="ECO:0007669"/>
    <property type="project" value="TreeGrafter"/>
</dbReference>
<dbReference type="GO" id="GO:0043041">
    <property type="term" value="P:amino acid activation for nonribosomal peptide biosynthetic process"/>
    <property type="evidence" value="ECO:0007669"/>
    <property type="project" value="TreeGrafter"/>
</dbReference>
<dbReference type="PANTHER" id="PTHR45527:SF1">
    <property type="entry name" value="FATTY ACID SYNTHASE"/>
    <property type="match status" value="1"/>
</dbReference>
<dbReference type="RefSeq" id="WP_185089193.1">
    <property type="nucleotide sequence ID" value="NZ_JACHJB010000004.1"/>
</dbReference>
<dbReference type="InterPro" id="IPR045851">
    <property type="entry name" value="AMP-bd_C_sf"/>
</dbReference>
<name>A0A7X0CC58_9ACTN</name>
<dbReference type="Gene3D" id="3.30.300.30">
    <property type="match status" value="1"/>
</dbReference>
<accession>A0A7X0CC58</accession>
<reference evidence="2 3" key="1">
    <citation type="submission" date="2020-08" db="EMBL/GenBank/DDBJ databases">
        <title>Sequencing the genomes of 1000 actinobacteria strains.</title>
        <authorList>
            <person name="Klenk H.-P."/>
        </authorList>
    </citation>
    <scope>NUCLEOTIDE SEQUENCE [LARGE SCALE GENOMIC DNA]</scope>
    <source>
        <strain evidence="2 3">DSM 45913</strain>
    </source>
</reference>
<evidence type="ECO:0000313" key="2">
    <source>
        <dbReference type="EMBL" id="MBB6351435.1"/>
    </source>
</evidence>
<dbReference type="GO" id="GO:0031177">
    <property type="term" value="F:phosphopantetheine binding"/>
    <property type="evidence" value="ECO:0007669"/>
    <property type="project" value="TreeGrafter"/>
</dbReference>
<dbReference type="Proteomes" id="UP000583800">
    <property type="component" value="Unassembled WGS sequence"/>
</dbReference>
<dbReference type="SUPFAM" id="SSF56801">
    <property type="entry name" value="Acetyl-CoA synthetase-like"/>
    <property type="match status" value="1"/>
</dbReference>
<evidence type="ECO:0000313" key="3">
    <source>
        <dbReference type="Proteomes" id="UP000583800"/>
    </source>
</evidence>
<sequence length="492" mass="51802">MTKTFEPLYSLFRNGLAAAPGGLAFTADGDSATYAETDEAALRLAGGLAGRGHRAVGVLAARGRTAYTGILAGLYAGLTVVPLNPGFPVTRTRRMAAAAGVSVLVADDDGARQAAELGLPVATAGPPLPAPLPVRPADVAYVLFTSGSTGTPKGVPITHGNTAAYFSWAARRFGFGASDVFSQTFDLTFDCAMFDLFCAWNAGARVQTVPPHAYRDLPGFLDAHGVTVWFATPSAIGVARRAGGLTPGAMPGLRWSLFAGEALKCADAADWQAAAPASTLENLYGPTELTITVTAHRWGPGSPALGVNGLAPIGAVNDGHDHLLLDGAGRPVEREGELWITGPQLTAGYLDPAAAGGRFVEREGRTWYNTGDRVRRAANGELVYLGRTDSQVQVRGWRVETAEIDHAVRELPGVEDAVTVGAENGDTTELVVFYTGIQLSPAQFARGLRDSLPEGLVPRHYRHFGELPMNGNRKTDRVYLRGLAEAMLRGGQ</sequence>
<organism evidence="2 3">
    <name type="scientific">Nonomuraea muscovyensis</name>
    <dbReference type="NCBI Taxonomy" id="1124761"/>
    <lineage>
        <taxon>Bacteria</taxon>
        <taxon>Bacillati</taxon>
        <taxon>Actinomycetota</taxon>
        <taxon>Actinomycetes</taxon>
        <taxon>Streptosporangiales</taxon>
        <taxon>Streptosporangiaceae</taxon>
        <taxon>Nonomuraea</taxon>
    </lineage>
</organism>
<proteinExistence type="predicted"/>
<dbReference type="InterPro" id="IPR020845">
    <property type="entry name" value="AMP-binding_CS"/>
</dbReference>
<dbReference type="GO" id="GO:0005737">
    <property type="term" value="C:cytoplasm"/>
    <property type="evidence" value="ECO:0007669"/>
    <property type="project" value="TreeGrafter"/>
</dbReference>
<dbReference type="PROSITE" id="PS00455">
    <property type="entry name" value="AMP_BINDING"/>
    <property type="match status" value="1"/>
</dbReference>
<keyword evidence="3" id="KW-1185">Reference proteome</keyword>
<protein>
    <submittedName>
        <fullName evidence="2">Amino acid adenylation domain-containing protein</fullName>
    </submittedName>
</protein>
<dbReference type="PANTHER" id="PTHR45527">
    <property type="entry name" value="NONRIBOSOMAL PEPTIDE SYNTHETASE"/>
    <property type="match status" value="1"/>
</dbReference>